<evidence type="ECO:0000313" key="2">
    <source>
        <dbReference type="EnsemblMetazoa" id="G12851.2:cds"/>
    </source>
</evidence>
<reference evidence="2" key="1">
    <citation type="submission" date="2022-08" db="UniProtKB">
        <authorList>
            <consortium name="EnsemblMetazoa"/>
        </authorList>
    </citation>
    <scope>IDENTIFICATION</scope>
    <source>
        <strain evidence="2">05x7-T-G4-1.051#20</strain>
    </source>
</reference>
<protein>
    <submittedName>
        <fullName evidence="2">Uncharacterized protein</fullName>
    </submittedName>
</protein>
<keyword evidence="1" id="KW-0472">Membrane</keyword>
<dbReference type="Proteomes" id="UP000005408">
    <property type="component" value="Unassembled WGS sequence"/>
</dbReference>
<evidence type="ECO:0000313" key="3">
    <source>
        <dbReference type="Proteomes" id="UP000005408"/>
    </source>
</evidence>
<proteinExistence type="predicted"/>
<dbReference type="AlphaFoldDB" id="A0A8W8I874"/>
<dbReference type="EnsemblMetazoa" id="G12851.2">
    <property type="protein sequence ID" value="G12851.2:cds"/>
    <property type="gene ID" value="G12851"/>
</dbReference>
<keyword evidence="1" id="KW-1133">Transmembrane helix</keyword>
<keyword evidence="1" id="KW-0812">Transmembrane</keyword>
<name>A0A8W8I874_MAGGI</name>
<keyword evidence="3" id="KW-1185">Reference proteome</keyword>
<accession>A0A8W8I874</accession>
<feature type="transmembrane region" description="Helical" evidence="1">
    <location>
        <begin position="83"/>
        <end position="107"/>
    </location>
</feature>
<evidence type="ECO:0000256" key="1">
    <source>
        <dbReference type="SAM" id="Phobius"/>
    </source>
</evidence>
<organism evidence="2 3">
    <name type="scientific">Magallana gigas</name>
    <name type="common">Pacific oyster</name>
    <name type="synonym">Crassostrea gigas</name>
    <dbReference type="NCBI Taxonomy" id="29159"/>
    <lineage>
        <taxon>Eukaryota</taxon>
        <taxon>Metazoa</taxon>
        <taxon>Spiralia</taxon>
        <taxon>Lophotrochozoa</taxon>
        <taxon>Mollusca</taxon>
        <taxon>Bivalvia</taxon>
        <taxon>Autobranchia</taxon>
        <taxon>Pteriomorphia</taxon>
        <taxon>Ostreida</taxon>
        <taxon>Ostreoidea</taxon>
        <taxon>Ostreidae</taxon>
        <taxon>Magallana</taxon>
    </lineage>
</organism>
<sequence>MDQSKTNEIVQSNSAAVTAQVIEKLKAAVASFTDSSHRFSEENKKLYVSITEDGGCYTCVTENSEGTAVANFILPPKHSDQRLMYAVITVCSTIMAIVFTMGVNVLFKRVRRERDIIYTSNNEQVNEEDNERYTYIEDPVYSNSHNELSENEYSSHCYEEVSCDTPERMKVDDNPYTLVD</sequence>